<protein>
    <submittedName>
        <fullName evidence="1">Helix-turn-helix domain-containing protein</fullName>
    </submittedName>
</protein>
<organism evidence="1 2">
    <name type="scientific">Streptomyces kurssanovii</name>
    <dbReference type="NCBI Taxonomy" id="67312"/>
    <lineage>
        <taxon>Bacteria</taxon>
        <taxon>Bacillati</taxon>
        <taxon>Actinomycetota</taxon>
        <taxon>Actinomycetes</taxon>
        <taxon>Kitasatosporales</taxon>
        <taxon>Streptomycetaceae</taxon>
        <taxon>Streptomyces</taxon>
    </lineage>
</organism>
<accession>A0ABV3I316</accession>
<dbReference type="EMBL" id="JBFAQK010000063">
    <property type="protein sequence ID" value="MEV4684898.1"/>
    <property type="molecule type" value="Genomic_DNA"/>
</dbReference>
<dbReference type="RefSeq" id="WP_364600133.1">
    <property type="nucleotide sequence ID" value="NZ_JBFAQK010000063.1"/>
</dbReference>
<sequence length="362" mass="39654">MTVRIPVSADTLGRSRFAICAATETVSGIRRRALRLQPAHLRRRLDRAATGADPRSLELLHGLIPHDHPYTPDFLTPSPGSALVSVERAADVVRRTPPDEVDHHLDIAFRGRAVRPEVADAFPSTAAYERWRRPMPPPVADALRAGPAALASRVADALVDYFTAALAPEWDAIRAVLEDDVSHRAEKMAGLGAGAMIDDLGDGVRWRDGEIRVARPYDVVVDWATDGFVLVPSTAVDAQVLFSAERPRPPVLTYPARGVSRLWGSSPEQGDDALRELIGDTRALLLAGLDEPRSTWELSRDMALAPATVSYHLGILRRARLVRGRRRRRVVLYQRCPLGTRLLGREEGDPGDLGDLGDLGEN</sequence>
<proteinExistence type="predicted"/>
<keyword evidence="2" id="KW-1185">Reference proteome</keyword>
<evidence type="ECO:0000313" key="1">
    <source>
        <dbReference type="EMBL" id="MEV4684898.1"/>
    </source>
</evidence>
<dbReference type="InterPro" id="IPR036388">
    <property type="entry name" value="WH-like_DNA-bd_sf"/>
</dbReference>
<dbReference type="SUPFAM" id="SSF46785">
    <property type="entry name" value="Winged helix' DNA-binding domain"/>
    <property type="match status" value="1"/>
</dbReference>
<reference evidence="1 2" key="1">
    <citation type="submission" date="2024-06" db="EMBL/GenBank/DDBJ databases">
        <title>The Natural Products Discovery Center: Release of the First 8490 Sequenced Strains for Exploring Actinobacteria Biosynthetic Diversity.</title>
        <authorList>
            <person name="Kalkreuter E."/>
            <person name="Kautsar S.A."/>
            <person name="Yang D."/>
            <person name="Bader C.D."/>
            <person name="Teijaro C.N."/>
            <person name="Fluegel L."/>
            <person name="Davis C.M."/>
            <person name="Simpson J.R."/>
            <person name="Lauterbach L."/>
            <person name="Steele A.D."/>
            <person name="Gui C."/>
            <person name="Meng S."/>
            <person name="Li G."/>
            <person name="Viehrig K."/>
            <person name="Ye F."/>
            <person name="Su P."/>
            <person name="Kiefer A.F."/>
            <person name="Nichols A."/>
            <person name="Cepeda A.J."/>
            <person name="Yan W."/>
            <person name="Fan B."/>
            <person name="Jiang Y."/>
            <person name="Adhikari A."/>
            <person name="Zheng C.-J."/>
            <person name="Schuster L."/>
            <person name="Cowan T.M."/>
            <person name="Smanski M.J."/>
            <person name="Chevrette M.G."/>
            <person name="De Carvalho L.P.S."/>
            <person name="Shen B."/>
        </authorList>
    </citation>
    <scope>NUCLEOTIDE SEQUENCE [LARGE SCALE GENOMIC DNA]</scope>
    <source>
        <strain evidence="1 2">NPDC049344</strain>
    </source>
</reference>
<dbReference type="Gene3D" id="1.10.10.10">
    <property type="entry name" value="Winged helix-like DNA-binding domain superfamily/Winged helix DNA-binding domain"/>
    <property type="match status" value="1"/>
</dbReference>
<name>A0ABV3I316_9ACTN</name>
<dbReference type="PANTHER" id="PTHR43132">
    <property type="entry name" value="ARSENICAL RESISTANCE OPERON REPRESSOR ARSR-RELATED"/>
    <property type="match status" value="1"/>
</dbReference>
<comment type="caution">
    <text evidence="1">The sequence shown here is derived from an EMBL/GenBank/DDBJ whole genome shotgun (WGS) entry which is preliminary data.</text>
</comment>
<evidence type="ECO:0000313" key="2">
    <source>
        <dbReference type="Proteomes" id="UP001552521"/>
    </source>
</evidence>
<dbReference type="InterPro" id="IPR036390">
    <property type="entry name" value="WH_DNA-bd_sf"/>
</dbReference>
<dbReference type="PANTHER" id="PTHR43132:SF8">
    <property type="entry name" value="HTH-TYPE TRANSCRIPTIONAL REGULATOR KMTR"/>
    <property type="match status" value="1"/>
</dbReference>
<dbReference type="InterPro" id="IPR051011">
    <property type="entry name" value="Metal_resp_trans_reg"/>
</dbReference>
<dbReference type="Pfam" id="PF12840">
    <property type="entry name" value="HTH_20"/>
    <property type="match status" value="1"/>
</dbReference>
<dbReference type="Proteomes" id="UP001552521">
    <property type="component" value="Unassembled WGS sequence"/>
</dbReference>
<gene>
    <name evidence="1" type="ORF">AB0K36_29495</name>
</gene>